<dbReference type="Gene3D" id="3.40.225.10">
    <property type="entry name" value="Class II aldolase/adducin N-terminal domain"/>
    <property type="match status" value="1"/>
</dbReference>
<evidence type="ECO:0000313" key="4">
    <source>
        <dbReference type="Proteomes" id="UP001165065"/>
    </source>
</evidence>
<dbReference type="GO" id="GO:0005856">
    <property type="term" value="C:cytoskeleton"/>
    <property type="evidence" value="ECO:0007669"/>
    <property type="project" value="TreeGrafter"/>
</dbReference>
<proteinExistence type="predicted"/>
<sequence>MSAFLFAVTTVVATTLARTSGADNKSNDSDRSVEGTIRYDDSDRSVEGSIRYDLSVAHKACNYFGMDELVWNHISARHGSGWLITPGRRMWDAIEPSDIVSASDNCTADIIHSAVYKVRPDVKAIIHLHTKYAAAVCCIEGGFIPLTQDGSFFFNKVATHEWEGVSDDPGEGERIGKAVLSIPDCNILLMPNHGFCTFATSVKEAFIQAFYFEKACETQQNSTGKKLLVPPAEIMKKSERQNYSDVFRPGECEWDAVCDLIERKYGVGR</sequence>
<dbReference type="EMBL" id="BRYA01001451">
    <property type="protein sequence ID" value="GMI43342.1"/>
    <property type="molecule type" value="Genomic_DNA"/>
</dbReference>
<dbReference type="InterPro" id="IPR001303">
    <property type="entry name" value="Aldolase_II/adducin_N"/>
</dbReference>
<dbReference type="Proteomes" id="UP001165065">
    <property type="component" value="Unassembled WGS sequence"/>
</dbReference>
<organism evidence="3 4">
    <name type="scientific">Triparma columacea</name>
    <dbReference type="NCBI Taxonomy" id="722753"/>
    <lineage>
        <taxon>Eukaryota</taxon>
        <taxon>Sar</taxon>
        <taxon>Stramenopiles</taxon>
        <taxon>Ochrophyta</taxon>
        <taxon>Bolidophyceae</taxon>
        <taxon>Parmales</taxon>
        <taxon>Triparmaceae</taxon>
        <taxon>Triparma</taxon>
    </lineage>
</organism>
<accession>A0A9W7GGB1</accession>
<dbReference type="OrthoDB" id="3238794at2759"/>
<dbReference type="GO" id="GO:0051015">
    <property type="term" value="F:actin filament binding"/>
    <property type="evidence" value="ECO:0007669"/>
    <property type="project" value="TreeGrafter"/>
</dbReference>
<dbReference type="PANTHER" id="PTHR10672">
    <property type="entry name" value="ADDUCIN"/>
    <property type="match status" value="1"/>
</dbReference>
<keyword evidence="1" id="KW-0732">Signal</keyword>
<keyword evidence="4" id="KW-1185">Reference proteome</keyword>
<name>A0A9W7GGB1_9STRA</name>
<dbReference type="SUPFAM" id="SSF53639">
    <property type="entry name" value="AraD/HMP-PK domain-like"/>
    <property type="match status" value="1"/>
</dbReference>
<dbReference type="AlphaFoldDB" id="A0A9W7GGB1"/>
<dbReference type="SMART" id="SM01007">
    <property type="entry name" value="Aldolase_II"/>
    <property type="match status" value="1"/>
</dbReference>
<evidence type="ECO:0000313" key="3">
    <source>
        <dbReference type="EMBL" id="GMI43342.1"/>
    </source>
</evidence>
<dbReference type="InterPro" id="IPR051017">
    <property type="entry name" value="Aldolase-II_Adducin_sf"/>
</dbReference>
<dbReference type="Pfam" id="PF00596">
    <property type="entry name" value="Aldolase_II"/>
    <property type="match status" value="1"/>
</dbReference>
<feature type="domain" description="Class II aldolase/adducin N-terminal" evidence="2">
    <location>
        <begin position="52"/>
        <end position="220"/>
    </location>
</feature>
<feature type="signal peptide" evidence="1">
    <location>
        <begin position="1"/>
        <end position="21"/>
    </location>
</feature>
<gene>
    <name evidence="3" type="ORF">TrCOL_g9816</name>
</gene>
<dbReference type="PANTHER" id="PTHR10672:SF3">
    <property type="entry name" value="PROTEIN HU-LI TAI SHAO"/>
    <property type="match status" value="1"/>
</dbReference>
<evidence type="ECO:0000259" key="2">
    <source>
        <dbReference type="SMART" id="SM01007"/>
    </source>
</evidence>
<comment type="caution">
    <text evidence="3">The sequence shown here is derived from an EMBL/GenBank/DDBJ whole genome shotgun (WGS) entry which is preliminary data.</text>
</comment>
<protein>
    <recommendedName>
        <fullName evidence="2">Class II aldolase/adducin N-terminal domain-containing protein</fullName>
    </recommendedName>
</protein>
<feature type="chain" id="PRO_5040911265" description="Class II aldolase/adducin N-terminal domain-containing protein" evidence="1">
    <location>
        <begin position="22"/>
        <end position="269"/>
    </location>
</feature>
<evidence type="ECO:0000256" key="1">
    <source>
        <dbReference type="SAM" id="SignalP"/>
    </source>
</evidence>
<reference evidence="4" key="1">
    <citation type="journal article" date="2023" name="Commun. Biol.">
        <title>Genome analysis of Parmales, the sister group of diatoms, reveals the evolutionary specialization of diatoms from phago-mixotrophs to photoautotrophs.</title>
        <authorList>
            <person name="Ban H."/>
            <person name="Sato S."/>
            <person name="Yoshikawa S."/>
            <person name="Yamada K."/>
            <person name="Nakamura Y."/>
            <person name="Ichinomiya M."/>
            <person name="Sato N."/>
            <person name="Blanc-Mathieu R."/>
            <person name="Endo H."/>
            <person name="Kuwata A."/>
            <person name="Ogata H."/>
        </authorList>
    </citation>
    <scope>NUCLEOTIDE SEQUENCE [LARGE SCALE GENOMIC DNA]</scope>
</reference>
<dbReference type="InterPro" id="IPR036409">
    <property type="entry name" value="Aldolase_II/adducin_N_sf"/>
</dbReference>